<evidence type="ECO:0000313" key="3">
    <source>
        <dbReference type="Proteomes" id="UP000191144"/>
    </source>
</evidence>
<evidence type="ECO:0000256" key="1">
    <source>
        <dbReference type="SAM" id="MobiDB-lite"/>
    </source>
</evidence>
<name>A0A1G4KBL0_9SACH</name>
<dbReference type="InterPro" id="IPR015943">
    <property type="entry name" value="WD40/YVTN_repeat-like_dom_sf"/>
</dbReference>
<keyword evidence="3" id="KW-1185">Reference proteome</keyword>
<dbReference type="AlphaFoldDB" id="A0A1G4KBL0"/>
<feature type="region of interest" description="Disordered" evidence="1">
    <location>
        <begin position="336"/>
        <end position="363"/>
    </location>
</feature>
<gene>
    <name evidence="2" type="ORF">LAME_0G17744G</name>
</gene>
<protein>
    <submittedName>
        <fullName evidence="2">LAME_0G17744g1_1</fullName>
    </submittedName>
</protein>
<dbReference type="Gene3D" id="2.130.10.10">
    <property type="entry name" value="YVTN repeat-like/Quinoprotein amine dehydrogenase"/>
    <property type="match status" value="1"/>
</dbReference>
<evidence type="ECO:0000313" key="2">
    <source>
        <dbReference type="EMBL" id="SCV01671.1"/>
    </source>
</evidence>
<reference evidence="3" key="1">
    <citation type="submission" date="2016-03" db="EMBL/GenBank/DDBJ databases">
        <authorList>
            <person name="Devillers Hugo."/>
        </authorList>
    </citation>
    <scope>NUCLEOTIDE SEQUENCE [LARGE SCALE GENOMIC DNA]</scope>
</reference>
<feature type="compositionally biased region" description="Polar residues" evidence="1">
    <location>
        <begin position="352"/>
        <end position="361"/>
    </location>
</feature>
<dbReference type="Proteomes" id="UP000191144">
    <property type="component" value="Chromosome G"/>
</dbReference>
<dbReference type="EMBL" id="LT598484">
    <property type="protein sequence ID" value="SCV01671.1"/>
    <property type="molecule type" value="Genomic_DNA"/>
</dbReference>
<dbReference type="SUPFAM" id="SSF69322">
    <property type="entry name" value="Tricorn protease domain 2"/>
    <property type="match status" value="1"/>
</dbReference>
<proteinExistence type="predicted"/>
<organism evidence="2 3">
    <name type="scientific">Lachancea meyersii CBS 8951</name>
    <dbReference type="NCBI Taxonomy" id="1266667"/>
    <lineage>
        <taxon>Eukaryota</taxon>
        <taxon>Fungi</taxon>
        <taxon>Dikarya</taxon>
        <taxon>Ascomycota</taxon>
        <taxon>Saccharomycotina</taxon>
        <taxon>Saccharomycetes</taxon>
        <taxon>Saccharomycetales</taxon>
        <taxon>Saccharomycetaceae</taxon>
        <taxon>Lachancea</taxon>
    </lineage>
</organism>
<accession>A0A1G4KBL0</accession>
<sequence length="555" mass="62271">MISNGDIIASFSPHAKTFAFRSNGLQRKYVDLYPLREVSDYQVTSSQVYHIDYESDDLQLKDLKLTTWCSEKMAGSKTKRKFPESESSAGEQPEKAEIAEEYFVNIFTGGKIVVFSPSGKEIVNIIKNKQEILGVGSSGATFWILDADKTIKHFDYRSSKPLKTFHLVDGKNDEITKLQVLEWQDKVLLAVFTTTNLYIVDPSKRRPSTVVNMDLPMGKHCILGADGQLIIAALDRIHVVELKTGKIVSKWNFQAAELRYHDGKVVAQSIDGLVFVFELGSQSEICSIKCQRSKIISFTLVNSSIIIAWLNVNEPKFEHLTLKEMLESPEIVFNQESETSPDNAEVAEAEFNTDSTKTSQKSKAKVKEEDIVAELIESLDSSEDSSRTFQILDSSAWSETLIKQVVGLELSDVNIQRVFHVLSRAIAQNPWSTSGNCSLWFKWLLTLRHDKIAPADNRASQKGLKQMRSSLRPSNDAYSLLLSIKGKLDMLSEQAKLRKEFASISLNSDGSNSTYKDKDDELLQEQEPVYVNGEGDEYVDAVDYAEERASKANGN</sequence>
<dbReference type="OrthoDB" id="30195at2759"/>